<name>A0A238L6C1_9RHOB</name>
<dbReference type="PRINTS" id="PR00463">
    <property type="entry name" value="EP450I"/>
</dbReference>
<accession>A0A238L6C1</accession>
<evidence type="ECO:0000256" key="2">
    <source>
        <dbReference type="PIRSR" id="PIRSR602401-1"/>
    </source>
</evidence>
<dbReference type="EMBL" id="FXYH01000040">
    <property type="protein sequence ID" value="SMX50663.1"/>
    <property type="molecule type" value="Genomic_DNA"/>
</dbReference>
<sequence>MSIFTPKLDLRPASEMRWTTVADIIRLREDTRPSELLSQGVVHTMIGERDVFFISDPEAIAVILKRDSASFPKAAVQQRLGYHAFGPSISGTINETNRRQRKALAPLFGGSVLRKVIPIGLEAAQETAKLYARTDEIDLSRLARRLALDITWSLFLGPGHYTPPSPKVELIFDRLLDLPKDQGIAQATVLKDLVDELIRSDRFATIPKENPVSQITCPKGLGGDAPLSQAEIYANAVNLAWAGFATTGTCLAWGLWVLGQDVELQDKMRRELCQGVSISDTLHALYSEVMRLWPPAPDALRLATRELIVEDYKIAPGSMIMVCPYALHRRRDIWPDPDRFDVSRFLKTDRPRSPHQMIWPFSGGTSRCMGQAFAWKELVTATEVLIRECRIVVQPETAAQVGLKPGVLIDPDRPLMAQLERIA</sequence>
<dbReference type="GO" id="GO:0004497">
    <property type="term" value="F:monooxygenase activity"/>
    <property type="evidence" value="ECO:0007669"/>
    <property type="project" value="InterPro"/>
</dbReference>
<reference evidence="3 4" key="1">
    <citation type="submission" date="2017-05" db="EMBL/GenBank/DDBJ databases">
        <authorList>
            <person name="Song R."/>
            <person name="Chenine A.L."/>
            <person name="Ruprecht R.M."/>
        </authorList>
    </citation>
    <scope>NUCLEOTIDE SEQUENCE [LARGE SCALE GENOMIC DNA]</scope>
    <source>
        <strain evidence="3 4">CECT 8663</strain>
    </source>
</reference>
<dbReference type="EC" id="1.14.-.-" evidence="3"/>
<comment type="similarity">
    <text evidence="1">Belongs to the cytochrome P450 family.</text>
</comment>
<dbReference type="RefSeq" id="WP_097807132.1">
    <property type="nucleotide sequence ID" value="NZ_FXYH01000040.1"/>
</dbReference>
<dbReference type="CDD" id="cd00302">
    <property type="entry name" value="cytochrome_P450"/>
    <property type="match status" value="1"/>
</dbReference>
<dbReference type="InterPro" id="IPR036396">
    <property type="entry name" value="Cyt_P450_sf"/>
</dbReference>
<dbReference type="InterPro" id="IPR050121">
    <property type="entry name" value="Cytochrome_P450_monoxygenase"/>
</dbReference>
<keyword evidence="3" id="KW-0560">Oxidoreductase</keyword>
<dbReference type="GO" id="GO:0016705">
    <property type="term" value="F:oxidoreductase activity, acting on paired donors, with incorporation or reduction of molecular oxygen"/>
    <property type="evidence" value="ECO:0007669"/>
    <property type="project" value="InterPro"/>
</dbReference>
<evidence type="ECO:0000313" key="4">
    <source>
        <dbReference type="Proteomes" id="UP000220836"/>
    </source>
</evidence>
<keyword evidence="2" id="KW-0349">Heme</keyword>
<dbReference type="SUPFAM" id="SSF48264">
    <property type="entry name" value="Cytochrome P450"/>
    <property type="match status" value="1"/>
</dbReference>
<evidence type="ECO:0000313" key="3">
    <source>
        <dbReference type="EMBL" id="SMX50663.1"/>
    </source>
</evidence>
<dbReference type="PANTHER" id="PTHR24305:SF166">
    <property type="entry name" value="CYTOCHROME P450 12A4, MITOCHONDRIAL-RELATED"/>
    <property type="match status" value="1"/>
</dbReference>
<dbReference type="PANTHER" id="PTHR24305">
    <property type="entry name" value="CYTOCHROME P450"/>
    <property type="match status" value="1"/>
</dbReference>
<gene>
    <name evidence="3" type="ORF">PEV8663_04750</name>
</gene>
<protein>
    <submittedName>
        <fullName evidence="3">Cytochrome P450 120</fullName>
        <ecNumber evidence="3">1.14.-.-</ecNumber>
    </submittedName>
</protein>
<keyword evidence="4" id="KW-1185">Reference proteome</keyword>
<dbReference type="Pfam" id="PF00067">
    <property type="entry name" value="p450"/>
    <property type="match status" value="1"/>
</dbReference>
<feature type="binding site" description="axial binding residue" evidence="2">
    <location>
        <position position="368"/>
    </location>
    <ligand>
        <name>heme</name>
        <dbReference type="ChEBI" id="CHEBI:30413"/>
    </ligand>
    <ligandPart>
        <name>Fe</name>
        <dbReference type="ChEBI" id="CHEBI:18248"/>
    </ligandPart>
</feature>
<dbReference type="PRINTS" id="PR00385">
    <property type="entry name" value="P450"/>
</dbReference>
<comment type="cofactor">
    <cofactor evidence="2">
        <name>heme</name>
        <dbReference type="ChEBI" id="CHEBI:30413"/>
    </cofactor>
</comment>
<dbReference type="InterPro" id="IPR002401">
    <property type="entry name" value="Cyt_P450_E_grp-I"/>
</dbReference>
<evidence type="ECO:0000256" key="1">
    <source>
        <dbReference type="ARBA" id="ARBA00010617"/>
    </source>
</evidence>
<proteinExistence type="inferred from homology"/>
<dbReference type="OrthoDB" id="9801155at2"/>
<dbReference type="AlphaFoldDB" id="A0A238L6C1"/>
<dbReference type="Proteomes" id="UP000220836">
    <property type="component" value="Unassembled WGS sequence"/>
</dbReference>
<organism evidence="3 4">
    <name type="scientific">Pelagimonas varians</name>
    <dbReference type="NCBI Taxonomy" id="696760"/>
    <lineage>
        <taxon>Bacteria</taxon>
        <taxon>Pseudomonadati</taxon>
        <taxon>Pseudomonadota</taxon>
        <taxon>Alphaproteobacteria</taxon>
        <taxon>Rhodobacterales</taxon>
        <taxon>Roseobacteraceae</taxon>
        <taxon>Pelagimonas</taxon>
    </lineage>
</organism>
<dbReference type="InterPro" id="IPR001128">
    <property type="entry name" value="Cyt_P450"/>
</dbReference>
<dbReference type="GO" id="GO:0005506">
    <property type="term" value="F:iron ion binding"/>
    <property type="evidence" value="ECO:0007669"/>
    <property type="project" value="InterPro"/>
</dbReference>
<dbReference type="GO" id="GO:0020037">
    <property type="term" value="F:heme binding"/>
    <property type="evidence" value="ECO:0007669"/>
    <property type="project" value="InterPro"/>
</dbReference>
<keyword evidence="2" id="KW-0408">Iron</keyword>
<keyword evidence="2" id="KW-0479">Metal-binding</keyword>
<dbReference type="Gene3D" id="1.10.630.10">
    <property type="entry name" value="Cytochrome P450"/>
    <property type="match status" value="1"/>
</dbReference>